<evidence type="ECO:0000313" key="3">
    <source>
        <dbReference type="EMBL" id="TDD30002.1"/>
    </source>
</evidence>
<dbReference type="NCBIfam" id="TIGR01493">
    <property type="entry name" value="HAD-SF-IA-v2"/>
    <property type="match status" value="1"/>
</dbReference>
<evidence type="ECO:0000256" key="1">
    <source>
        <dbReference type="ARBA" id="ARBA00008106"/>
    </source>
</evidence>
<dbReference type="PRINTS" id="PR00413">
    <property type="entry name" value="HADHALOGNASE"/>
</dbReference>
<dbReference type="SFLD" id="SFLDS00003">
    <property type="entry name" value="Haloacid_Dehalogenase"/>
    <property type="match status" value="1"/>
</dbReference>
<dbReference type="InterPro" id="IPR023198">
    <property type="entry name" value="PGP-like_dom2"/>
</dbReference>
<dbReference type="NCBIfam" id="TIGR01428">
    <property type="entry name" value="HAD_type_II"/>
    <property type="match status" value="1"/>
</dbReference>
<dbReference type="EMBL" id="SMKR01000006">
    <property type="protein sequence ID" value="TDD30002.1"/>
    <property type="molecule type" value="Genomic_DNA"/>
</dbReference>
<protein>
    <submittedName>
        <fullName evidence="3">Haloacid dehalogenase type II</fullName>
    </submittedName>
</protein>
<dbReference type="Proteomes" id="UP000295172">
    <property type="component" value="Unassembled WGS sequence"/>
</dbReference>
<gene>
    <name evidence="3" type="ORF">E1218_02440</name>
</gene>
<dbReference type="PANTHER" id="PTHR43316:SF3">
    <property type="entry name" value="HALOACID DEHALOGENASE, TYPE II (AFU_ORTHOLOGUE AFUA_2G07750)-RELATED"/>
    <property type="match status" value="1"/>
</dbReference>
<dbReference type="InterPro" id="IPR036412">
    <property type="entry name" value="HAD-like_sf"/>
</dbReference>
<comment type="caution">
    <text evidence="3">The sequence shown here is derived from an EMBL/GenBank/DDBJ whole genome shotgun (WGS) entry which is preliminary data.</text>
</comment>
<keyword evidence="4" id="KW-1185">Reference proteome</keyword>
<dbReference type="SFLD" id="SFLDG01129">
    <property type="entry name" value="C1.5:_HAD__Beta-PGM__Phosphata"/>
    <property type="match status" value="1"/>
</dbReference>
<organism evidence="3 4">
    <name type="scientific">Kribbella turkmenica</name>
    <dbReference type="NCBI Taxonomy" id="2530375"/>
    <lineage>
        <taxon>Bacteria</taxon>
        <taxon>Bacillati</taxon>
        <taxon>Actinomycetota</taxon>
        <taxon>Actinomycetes</taxon>
        <taxon>Propionibacteriales</taxon>
        <taxon>Kribbellaceae</taxon>
        <taxon>Kribbella</taxon>
    </lineage>
</organism>
<sequence length="242" mass="26253">MRAAIICRRCGVTSSTRPSVLAFDLYGTLVDPIAIAAELDRMLPGGDGRAIAGLWRQKQVEYSFRATVMDRYRDFRWATEQALRFAAAACDVSLSPEQHADLTALYDHLQPFEDAAPALRDLRAAGHRLVVFSNGSPDMIGNCLANSGLGKDLDSWVSIDPVRAFKPAAIVYHHLVETLDADVASVRLVSCNAFDIDGAHAAGLATAWVNRSGGPFDGLDEHPLTTVSSLTELRDVIDKESL</sequence>
<dbReference type="Gene3D" id="3.40.50.1000">
    <property type="entry name" value="HAD superfamily/HAD-like"/>
    <property type="match status" value="1"/>
</dbReference>
<dbReference type="AlphaFoldDB" id="A0A4R4XHM9"/>
<dbReference type="GO" id="GO:0019120">
    <property type="term" value="F:hydrolase activity, acting on acid halide bonds, in C-halide compounds"/>
    <property type="evidence" value="ECO:0007669"/>
    <property type="project" value="InterPro"/>
</dbReference>
<dbReference type="PANTHER" id="PTHR43316">
    <property type="entry name" value="HYDROLASE, HALOACID DELAHOGENASE-RELATED"/>
    <property type="match status" value="1"/>
</dbReference>
<dbReference type="SUPFAM" id="SSF56784">
    <property type="entry name" value="HAD-like"/>
    <property type="match status" value="1"/>
</dbReference>
<reference evidence="3 4" key="1">
    <citation type="submission" date="2019-02" db="EMBL/GenBank/DDBJ databases">
        <title>Draft genome sequences of novel Actinobacteria.</title>
        <authorList>
            <person name="Sahin N."/>
            <person name="Ay H."/>
            <person name="Saygin H."/>
        </authorList>
    </citation>
    <scope>NUCLEOTIDE SEQUENCE [LARGE SCALE GENOMIC DNA]</scope>
    <source>
        <strain evidence="3 4">16K104</strain>
    </source>
</reference>
<keyword evidence="2" id="KW-0378">Hydrolase</keyword>
<dbReference type="OrthoDB" id="3680851at2"/>
<dbReference type="InterPro" id="IPR006439">
    <property type="entry name" value="HAD-SF_hydro_IA"/>
</dbReference>
<dbReference type="CDD" id="cd02588">
    <property type="entry name" value="HAD_L2-DEX"/>
    <property type="match status" value="1"/>
</dbReference>
<dbReference type="InterPro" id="IPR006328">
    <property type="entry name" value="2-HAD"/>
</dbReference>
<comment type="similarity">
    <text evidence="1">Belongs to the HAD-like hydrolase superfamily. S-2-haloalkanoic acid dehalogenase family.</text>
</comment>
<proteinExistence type="inferred from homology"/>
<name>A0A4R4XHM9_9ACTN</name>
<dbReference type="InterPro" id="IPR051540">
    <property type="entry name" value="S-2-haloacid_dehalogenase"/>
</dbReference>
<dbReference type="Pfam" id="PF00702">
    <property type="entry name" value="Hydrolase"/>
    <property type="match status" value="1"/>
</dbReference>
<dbReference type="Gene3D" id="1.10.150.240">
    <property type="entry name" value="Putative phosphatase, domain 2"/>
    <property type="match status" value="1"/>
</dbReference>
<evidence type="ECO:0000313" key="4">
    <source>
        <dbReference type="Proteomes" id="UP000295172"/>
    </source>
</evidence>
<evidence type="ECO:0000256" key="2">
    <source>
        <dbReference type="ARBA" id="ARBA00022801"/>
    </source>
</evidence>
<dbReference type="InterPro" id="IPR023214">
    <property type="entry name" value="HAD_sf"/>
</dbReference>
<accession>A0A4R4XHM9</accession>